<dbReference type="OrthoDB" id="2381603at2"/>
<dbReference type="EMBL" id="MCHY01000008">
    <property type="protein sequence ID" value="RKD24073.1"/>
    <property type="molecule type" value="Genomic_DNA"/>
</dbReference>
<dbReference type="Gene3D" id="2.30.110.10">
    <property type="entry name" value="Electron Transport, Fmn-binding Protein, Chain A"/>
    <property type="match status" value="1"/>
</dbReference>
<proteinExistence type="predicted"/>
<evidence type="ECO:0000313" key="3">
    <source>
        <dbReference type="Proteomes" id="UP000284219"/>
    </source>
</evidence>
<reference evidence="2 3" key="1">
    <citation type="submission" date="2016-08" db="EMBL/GenBank/DDBJ databases">
        <title>Novel Firmicute Genomes.</title>
        <authorList>
            <person name="Poppleton D.I."/>
            <person name="Gribaldo S."/>
        </authorList>
    </citation>
    <scope>NUCLEOTIDE SEQUENCE [LARGE SCALE GENOMIC DNA]</scope>
    <source>
        <strain evidence="2 3">RAOx-1</strain>
    </source>
</reference>
<accession>A0A419SJ84</accession>
<protein>
    <recommendedName>
        <fullName evidence="1">Pyridoxamine 5'-phosphate oxidase N-terminal domain-containing protein</fullName>
    </recommendedName>
</protein>
<sequence length="157" mass="17264">MADKVAKSLPEQLLRLLKEERFVLLSTIDKDTGAPYTHAISWLYAPNQSKILFAVDSRSKLVDNIKANELVSLTLIGSGSVYSINGHASIAAEQIEGAPIKLAKVVVSVDDVHDTMFYGSKISVEPQYEKTYDKQAADKLDHQVMSALKGEDQNEQA</sequence>
<dbReference type="AlphaFoldDB" id="A0A419SJ84"/>
<dbReference type="Pfam" id="PF01243">
    <property type="entry name" value="PNPOx_N"/>
    <property type="match status" value="1"/>
</dbReference>
<feature type="domain" description="Pyridoxamine 5'-phosphate oxidase N-terminal" evidence="1">
    <location>
        <begin position="9"/>
        <end position="94"/>
    </location>
</feature>
<evidence type="ECO:0000259" key="1">
    <source>
        <dbReference type="Pfam" id="PF01243"/>
    </source>
</evidence>
<name>A0A419SJ84_9BACL</name>
<organism evidence="2 3">
    <name type="scientific">Ammoniphilus oxalaticus</name>
    <dbReference type="NCBI Taxonomy" id="66863"/>
    <lineage>
        <taxon>Bacteria</taxon>
        <taxon>Bacillati</taxon>
        <taxon>Bacillota</taxon>
        <taxon>Bacilli</taxon>
        <taxon>Bacillales</taxon>
        <taxon>Paenibacillaceae</taxon>
        <taxon>Aneurinibacillus group</taxon>
        <taxon>Ammoniphilus</taxon>
    </lineage>
</organism>
<gene>
    <name evidence="2" type="ORF">BEP19_06595</name>
</gene>
<keyword evidence="3" id="KW-1185">Reference proteome</keyword>
<evidence type="ECO:0000313" key="2">
    <source>
        <dbReference type="EMBL" id="RKD24073.1"/>
    </source>
</evidence>
<dbReference type="NCBIfam" id="NF005232">
    <property type="entry name" value="PRK06733.1"/>
    <property type="match status" value="1"/>
</dbReference>
<dbReference type="InterPro" id="IPR011576">
    <property type="entry name" value="Pyridox_Oxase_N"/>
</dbReference>
<comment type="caution">
    <text evidence="2">The sequence shown here is derived from an EMBL/GenBank/DDBJ whole genome shotgun (WGS) entry which is preliminary data.</text>
</comment>
<dbReference type="RefSeq" id="WP_120189329.1">
    <property type="nucleotide sequence ID" value="NZ_MCHY01000008.1"/>
</dbReference>
<dbReference type="Proteomes" id="UP000284219">
    <property type="component" value="Unassembled WGS sequence"/>
</dbReference>
<dbReference type="InterPro" id="IPR012349">
    <property type="entry name" value="Split_barrel_FMN-bd"/>
</dbReference>
<dbReference type="SUPFAM" id="SSF50475">
    <property type="entry name" value="FMN-binding split barrel"/>
    <property type="match status" value="1"/>
</dbReference>